<gene>
    <name evidence="3" type="ORF">F0562_023637</name>
</gene>
<dbReference type="InterPro" id="IPR036770">
    <property type="entry name" value="Ankyrin_rpt-contain_sf"/>
</dbReference>
<dbReference type="SUPFAM" id="SSF140860">
    <property type="entry name" value="Pseudo ankyrin repeat-like"/>
    <property type="match status" value="1"/>
</dbReference>
<evidence type="ECO:0000256" key="1">
    <source>
        <dbReference type="SAM" id="MobiDB-lite"/>
    </source>
</evidence>
<feature type="region of interest" description="Disordered" evidence="1">
    <location>
        <begin position="135"/>
        <end position="156"/>
    </location>
</feature>
<dbReference type="Pfam" id="PF14244">
    <property type="entry name" value="Retrotran_gag_3"/>
    <property type="match status" value="1"/>
</dbReference>
<dbReference type="InterPro" id="IPR002110">
    <property type="entry name" value="Ankyrin_rpt"/>
</dbReference>
<dbReference type="OrthoDB" id="1845088at2759"/>
<evidence type="ECO:0000313" key="3">
    <source>
        <dbReference type="EMBL" id="KAA8542490.1"/>
    </source>
</evidence>
<evidence type="ECO:0000313" key="4">
    <source>
        <dbReference type="Proteomes" id="UP000325577"/>
    </source>
</evidence>
<dbReference type="AlphaFoldDB" id="A0A5J5BJQ6"/>
<dbReference type="SUPFAM" id="SSF48403">
    <property type="entry name" value="Ankyrin repeat"/>
    <property type="match status" value="1"/>
</dbReference>
<dbReference type="Proteomes" id="UP000325577">
    <property type="component" value="Linkage Group LG12"/>
</dbReference>
<keyword evidence="4" id="KW-1185">Reference proteome</keyword>
<sequence length="595" mass="67196">MDSSSSSSFSQYPHPSMINVGNFVSVKLTTANYLMWEAQMLSLILSQNLQGFIDGQNEAPPQNITVQPHDGSELNAEIENPEYQAWTRTDWLLKGWIIGSLSEEVLGLVVMSDWKSDTARVVWDRLAIAFAPHSDQKPKPEIQSQTVEKTKTEGQGFEFRTEQKTKLEELLDELRSEQRFSVMKNLVESMSKQELAFQVERTGFTALHEIAVVGSVQIAKLLVKKAPLLPNIKTSEGSLPLHVAAGCRHREMTSYLMEVAKDEKKTKPFEGQSGVALMSAVLEAKFYGVSVKLEDLPNHLSEGDMEDLPNHPGGGDMEKGVQIIKGKVMLGAMGAGLDGLEDESVNRVNNGEEYDELDMISSSKEEVAKNNWISNDMKANSNVESFVEESLDLLRIENISMRNMKEQVEINPTIVFQNLHGVVWKALEILVPWIKDIRHTKLMHREALQLMKYLCNQVKKEDVILLALPLLFGAQHGIHEVVEEVIKEISNFGMGKKTFEFVNKEKQNAFHLAVMYHREKVFKILYQYVQYLPTSVQKIGFSGLRDQNGNIVLHLAGNMARQDRLDLVSGGVLQMQRDLQWFKVINFFSVSEKVT</sequence>
<dbReference type="PANTHER" id="PTHR24177">
    <property type="entry name" value="CASKIN"/>
    <property type="match status" value="1"/>
</dbReference>
<name>A0A5J5BJQ6_9ASTE</name>
<dbReference type="SMART" id="SM00248">
    <property type="entry name" value="ANK"/>
    <property type="match status" value="3"/>
</dbReference>
<dbReference type="InterPro" id="IPR029472">
    <property type="entry name" value="Copia-like_N"/>
</dbReference>
<dbReference type="GO" id="GO:0016020">
    <property type="term" value="C:membrane"/>
    <property type="evidence" value="ECO:0007669"/>
    <property type="project" value="TreeGrafter"/>
</dbReference>
<dbReference type="Gene3D" id="1.25.40.20">
    <property type="entry name" value="Ankyrin repeat-containing domain"/>
    <property type="match status" value="1"/>
</dbReference>
<reference evidence="3 4" key="1">
    <citation type="submission" date="2019-09" db="EMBL/GenBank/DDBJ databases">
        <title>A chromosome-level genome assembly of the Chinese tupelo Nyssa sinensis.</title>
        <authorList>
            <person name="Yang X."/>
            <person name="Kang M."/>
            <person name="Yang Y."/>
            <person name="Xiong H."/>
            <person name="Wang M."/>
            <person name="Zhang Z."/>
            <person name="Wang Z."/>
            <person name="Wu H."/>
            <person name="Ma T."/>
            <person name="Liu J."/>
            <person name="Xi Z."/>
        </authorList>
    </citation>
    <scope>NUCLEOTIDE SEQUENCE [LARGE SCALE GENOMIC DNA]</scope>
    <source>
        <strain evidence="3">J267</strain>
        <tissue evidence="3">Leaf</tissue>
    </source>
</reference>
<feature type="domain" description="Retrotransposon Copia-like N-terminal" evidence="2">
    <location>
        <begin position="23"/>
        <end position="61"/>
    </location>
</feature>
<dbReference type="EMBL" id="CM018035">
    <property type="protein sequence ID" value="KAA8542490.1"/>
    <property type="molecule type" value="Genomic_DNA"/>
</dbReference>
<organism evidence="3 4">
    <name type="scientific">Nyssa sinensis</name>
    <dbReference type="NCBI Taxonomy" id="561372"/>
    <lineage>
        <taxon>Eukaryota</taxon>
        <taxon>Viridiplantae</taxon>
        <taxon>Streptophyta</taxon>
        <taxon>Embryophyta</taxon>
        <taxon>Tracheophyta</taxon>
        <taxon>Spermatophyta</taxon>
        <taxon>Magnoliopsida</taxon>
        <taxon>eudicotyledons</taxon>
        <taxon>Gunneridae</taxon>
        <taxon>Pentapetalae</taxon>
        <taxon>asterids</taxon>
        <taxon>Cornales</taxon>
        <taxon>Nyssaceae</taxon>
        <taxon>Nyssa</taxon>
    </lineage>
</organism>
<protein>
    <recommendedName>
        <fullName evidence="2">Retrotransposon Copia-like N-terminal domain-containing protein</fullName>
    </recommendedName>
</protein>
<proteinExistence type="predicted"/>
<accession>A0A5J5BJQ6</accession>
<evidence type="ECO:0000259" key="2">
    <source>
        <dbReference type="Pfam" id="PF14244"/>
    </source>
</evidence>
<dbReference type="PANTHER" id="PTHR24177:SF292">
    <property type="entry name" value="ANKYRIN REPEAT FAMILY PROTEIN-RELATED"/>
    <property type="match status" value="1"/>
</dbReference>
<dbReference type="Pfam" id="PF12796">
    <property type="entry name" value="Ank_2"/>
    <property type="match status" value="1"/>
</dbReference>